<dbReference type="EMBL" id="CP116614">
    <property type="protein sequence ID" value="WCG04267.1"/>
    <property type="molecule type" value="Genomic_DNA"/>
</dbReference>
<name>A0AAF0BHC2_PORGN</name>
<accession>A0AAF0BHC2</accession>
<protein>
    <submittedName>
        <fullName evidence="1">Uncharacterized protein</fullName>
    </submittedName>
</protein>
<dbReference type="AlphaFoldDB" id="A0AAF0BHC2"/>
<dbReference type="Proteomes" id="UP001179501">
    <property type="component" value="Chromosome"/>
</dbReference>
<gene>
    <name evidence="1" type="ORF">NY151_00165</name>
</gene>
<evidence type="ECO:0000313" key="1">
    <source>
        <dbReference type="EMBL" id="WCG04267.1"/>
    </source>
</evidence>
<proteinExistence type="predicted"/>
<evidence type="ECO:0000313" key="2">
    <source>
        <dbReference type="Proteomes" id="UP001179501"/>
    </source>
</evidence>
<dbReference type="RefSeq" id="WP_232517612.1">
    <property type="nucleotide sequence ID" value="NZ_CP024601.1"/>
</dbReference>
<reference evidence="1" key="1">
    <citation type="submission" date="2023-01" db="EMBL/GenBank/DDBJ databases">
        <title>Phages are important unrecognized players in the ecology of the oral pathogen Porphyromonas gingivalis.</title>
        <authorList>
            <person name="Matrishin C.B."/>
            <person name="Kauffman K.M."/>
        </authorList>
    </citation>
    <scope>NUCLEOTIDE SEQUENCE</scope>
    <source>
        <strain evidence="1">ATCC 49417</strain>
    </source>
</reference>
<sequence>MKNSRAKTKKFRCHFWEKRRPQF</sequence>
<organism evidence="1 2">
    <name type="scientific">Porphyromonas gingivalis</name>
    <name type="common">Bacteroides gingivalis</name>
    <dbReference type="NCBI Taxonomy" id="837"/>
    <lineage>
        <taxon>Bacteria</taxon>
        <taxon>Pseudomonadati</taxon>
        <taxon>Bacteroidota</taxon>
        <taxon>Bacteroidia</taxon>
        <taxon>Bacteroidales</taxon>
        <taxon>Porphyromonadaceae</taxon>
        <taxon>Porphyromonas</taxon>
    </lineage>
</organism>